<protein>
    <submittedName>
        <fullName evidence="1">Uncharacterized protein</fullName>
    </submittedName>
</protein>
<gene>
    <name evidence="1" type="ORF">LOY88_002355</name>
</gene>
<dbReference type="EMBL" id="JALBCA010000027">
    <property type="protein sequence ID" value="KAI2388981.1"/>
    <property type="molecule type" value="Genomic_DNA"/>
</dbReference>
<comment type="caution">
    <text evidence="1">The sequence shown here is derived from an EMBL/GenBank/DDBJ whole genome shotgun (WGS) entry which is preliminary data.</text>
</comment>
<proteinExistence type="predicted"/>
<organism evidence="1">
    <name type="scientific">Ophidiomyces ophidiicola</name>
    <dbReference type="NCBI Taxonomy" id="1387563"/>
    <lineage>
        <taxon>Eukaryota</taxon>
        <taxon>Fungi</taxon>
        <taxon>Dikarya</taxon>
        <taxon>Ascomycota</taxon>
        <taxon>Pezizomycotina</taxon>
        <taxon>Eurotiomycetes</taxon>
        <taxon>Eurotiomycetidae</taxon>
        <taxon>Onygenales</taxon>
        <taxon>Onygenaceae</taxon>
        <taxon>Ophidiomyces</taxon>
    </lineage>
</organism>
<accession>A0ACB8UZL5</accession>
<name>A0ACB8UZL5_9EURO</name>
<reference evidence="1" key="1">
    <citation type="journal article" date="2022" name="bioRxiv">
        <title>Population genetic analysis of Ophidiomyces ophidiicola, the causative agent of snake fungal disease, indicates recent introductions to the USA.</title>
        <authorList>
            <person name="Ladner J.T."/>
            <person name="Palmer J.M."/>
            <person name="Ettinger C.L."/>
            <person name="Stajich J.E."/>
            <person name="Farrell T.M."/>
            <person name="Glorioso B.M."/>
            <person name="Lawson B."/>
            <person name="Price S.J."/>
            <person name="Stengle A.G."/>
            <person name="Grear D.A."/>
            <person name="Lorch J.M."/>
        </authorList>
    </citation>
    <scope>NUCLEOTIDE SEQUENCE</scope>
    <source>
        <strain evidence="1">NWHC 24266-5</strain>
    </source>
</reference>
<sequence length="680" mass="74688">MVEKRRFSARASTAVKKRKSEAAPQTRNNATPAKSKAATPARAPSTSEPLETLPVKINDAFLLPTLDKPQPAGLSLNDYQSFAESAVVAAALHRSQARWLHNCLFEKYWTKPSRKKGQPPPPNPPKESMTKLGPCTIIIEPHRFDVMLYTVRNPQSHPQVHRPAPLPQKPLIHVQYTAPNGTSNFHQYQPRQPIIPQARPSLPNSLHPSTTPLNTPATPSQHPLPPLQANCGQGQQMTPSATPSGPPTQPPSRPPTSHDEPSTSTPLRPPDTSAQAPKSNPDPVIQMLATRAAIDPELKALMRVVASSEASQEQLRAFQAHIDELNAIIAGKNRQGQLHSQRENHTYPSQANAAFTPQHSIKQPTPHHTAEPSPKPFTFHSQPQRSAPSQPQLPPQPISTPPIRSKFQPPIPTNSYVHQPRPYLQPTKSDVKAVVFEFVTPPGPGLSAPGDRYLLPENMIIDYIPPGTQVIASFLVIKKANASGLPLDSIPPTTAKTKTKKPKTAPASTASNITSRPSALQEPSLKMEPTDNSTEDASQAHTDRHENSPHKEYYQPITMRILSNNPRTLEPLARVVKPLPEVQRYMNSVMDRMSRAPIRYLAMKLPREKPTKSGTEDDDAVDTKGRAGAACRGRGKSEGGGMAKDDTEDERMRDSSVFDESEDEILDYYEPPNGLVPLKH</sequence>
<evidence type="ECO:0000313" key="1">
    <source>
        <dbReference type="EMBL" id="KAI2388981.1"/>
    </source>
</evidence>